<gene>
    <name evidence="1" type="ORF">OVS_04175</name>
</gene>
<organism evidence="1 2">
    <name type="scientific">Mycoplasma ovis str. Michigan</name>
    <dbReference type="NCBI Taxonomy" id="1415773"/>
    <lineage>
        <taxon>Bacteria</taxon>
        <taxon>Bacillati</taxon>
        <taxon>Mycoplasmatota</taxon>
        <taxon>Mollicutes</taxon>
        <taxon>Mycoplasmataceae</taxon>
        <taxon>Mycoplasma</taxon>
    </lineage>
</organism>
<dbReference type="RefSeq" id="WP_024071591.1">
    <property type="nucleotide sequence ID" value="NC_023062.1"/>
</dbReference>
<evidence type="ECO:0000313" key="1">
    <source>
        <dbReference type="EMBL" id="AHC40562.1"/>
    </source>
</evidence>
<sequence length="204" mass="23240">MIFAFKLALLSVPTIGATVVLPLSSWTKGSSVQSSETAREVENSIDKGDSELTSLEEKDDEVDFIPRDVSSELVFSANKLKERYENPDLCREILRSKTNIDSWIRACRLSTGSSQIEFAYYYSKYSMPIAVESLKFTHKELVIKLREKDDLDSNSIRLDLTPELINLQGVFTYVAGGKEFNEKQCQIEEQTYGIKEWRVSCKEI</sequence>
<reference evidence="1 2" key="1">
    <citation type="journal article" date="2014" name="Genome Announc.">
        <title>Complete Genome Sequence of Mycoplasma ovis Strain Michigan, a Hemoplasma of Sheep with Two Distinct 16S rRNA Genes.</title>
        <authorList>
            <person name="Deshuillers P.L."/>
            <person name="Santos A.P."/>
            <person name="do Nascimento N.C."/>
            <person name="Hampel J.A."/>
            <person name="Bergin I.L."/>
            <person name="Dyson M.C."/>
            <person name="Messick J.B."/>
        </authorList>
    </citation>
    <scope>NUCLEOTIDE SEQUENCE [LARGE SCALE GENOMIC DNA]</scope>
    <source>
        <strain evidence="1 2">Michigan</strain>
    </source>
</reference>
<evidence type="ECO:0008006" key="3">
    <source>
        <dbReference type="Google" id="ProtNLM"/>
    </source>
</evidence>
<keyword evidence="2" id="KW-1185">Reference proteome</keyword>
<evidence type="ECO:0000313" key="2">
    <source>
        <dbReference type="Proteomes" id="UP000018745"/>
    </source>
</evidence>
<dbReference type="EMBL" id="CP006935">
    <property type="protein sequence ID" value="AHC40562.1"/>
    <property type="molecule type" value="Genomic_DNA"/>
</dbReference>
<name>A0ABM5P245_9MOLU</name>
<protein>
    <recommendedName>
        <fullName evidence="3">Lipoprotein</fullName>
    </recommendedName>
</protein>
<accession>A0ABM5P245</accession>
<dbReference type="Proteomes" id="UP000018745">
    <property type="component" value="Chromosome"/>
</dbReference>
<proteinExistence type="predicted"/>